<protein>
    <submittedName>
        <fullName evidence="2">Ornithine cyclodeaminase-like protein</fullName>
    </submittedName>
</protein>
<accession>A0A6J4QBB7</accession>
<evidence type="ECO:0000256" key="1">
    <source>
        <dbReference type="SAM" id="MobiDB-lite"/>
    </source>
</evidence>
<feature type="non-terminal residue" evidence="2">
    <location>
        <position position="131"/>
    </location>
</feature>
<proteinExistence type="predicted"/>
<gene>
    <name evidence="2" type="ORF">AVDCRST_MAG55-3263</name>
</gene>
<feature type="non-terminal residue" evidence="2">
    <location>
        <position position="1"/>
    </location>
</feature>
<feature type="compositionally biased region" description="Low complexity" evidence="1">
    <location>
        <begin position="45"/>
        <end position="56"/>
    </location>
</feature>
<evidence type="ECO:0000313" key="2">
    <source>
        <dbReference type="EMBL" id="CAA9439006.1"/>
    </source>
</evidence>
<organism evidence="2">
    <name type="scientific">uncultured Rubrobacteraceae bacterium</name>
    <dbReference type="NCBI Taxonomy" id="349277"/>
    <lineage>
        <taxon>Bacteria</taxon>
        <taxon>Bacillati</taxon>
        <taxon>Actinomycetota</taxon>
        <taxon>Rubrobacteria</taxon>
        <taxon>Rubrobacterales</taxon>
        <taxon>Rubrobacteraceae</taxon>
        <taxon>environmental samples</taxon>
    </lineage>
</organism>
<feature type="compositionally biased region" description="Basic and acidic residues" evidence="1">
    <location>
        <begin position="1"/>
        <end position="11"/>
    </location>
</feature>
<dbReference type="AlphaFoldDB" id="A0A6J4QBB7"/>
<reference evidence="2" key="1">
    <citation type="submission" date="2020-02" db="EMBL/GenBank/DDBJ databases">
        <authorList>
            <person name="Meier V. D."/>
        </authorList>
    </citation>
    <scope>NUCLEOTIDE SEQUENCE</scope>
    <source>
        <strain evidence="2">AVDCRST_MAG55</strain>
    </source>
</reference>
<name>A0A6J4QBB7_9ACTN</name>
<feature type="region of interest" description="Disordered" evidence="1">
    <location>
        <begin position="1"/>
        <end position="131"/>
    </location>
</feature>
<feature type="compositionally biased region" description="Basic and acidic residues" evidence="1">
    <location>
        <begin position="71"/>
        <end position="93"/>
    </location>
</feature>
<feature type="compositionally biased region" description="Low complexity" evidence="1">
    <location>
        <begin position="117"/>
        <end position="131"/>
    </location>
</feature>
<dbReference type="EMBL" id="CADCUZ010000165">
    <property type="protein sequence ID" value="CAA9439006.1"/>
    <property type="molecule type" value="Genomic_DNA"/>
</dbReference>
<sequence length="131" mass="14288">VERGRDPDGRGRGGRGWPNRHRHDEPGAGVVGRRARRRVRGGGRVLRAGSGGAAARSDLRLRGRGGHHRGREGGGRRPDPGRESTRLPLGRRDPVRRRPPKKRTSDGHGGLQERGARPLGPGRRPRGFLPV</sequence>